<organism evidence="1 2">
    <name type="scientific">Caenorhabditis briggsae</name>
    <dbReference type="NCBI Taxonomy" id="6238"/>
    <lineage>
        <taxon>Eukaryota</taxon>
        <taxon>Metazoa</taxon>
        <taxon>Ecdysozoa</taxon>
        <taxon>Nematoda</taxon>
        <taxon>Chromadorea</taxon>
        <taxon>Rhabditida</taxon>
        <taxon>Rhabditina</taxon>
        <taxon>Rhabditomorpha</taxon>
        <taxon>Rhabditoidea</taxon>
        <taxon>Rhabditidae</taxon>
        <taxon>Peloderinae</taxon>
        <taxon>Caenorhabditis</taxon>
    </lineage>
</organism>
<keyword evidence="2" id="KW-1185">Reference proteome</keyword>
<gene>
    <name evidence="1 3" type="ORF">CBG25978</name>
    <name evidence="1" type="ORF">CBG_25978</name>
</gene>
<dbReference type="EMBL" id="HE600963">
    <property type="protein sequence ID" value="CAS00508.1"/>
    <property type="molecule type" value="Genomic_DNA"/>
</dbReference>
<sequence>MRLSELKLNCPKCSYRTDASNIRKHIKRFHGVTEGDLAMNRETAGGGGSSRRISCPVSDCDVAKWVADRCKKTTTSFIVNKTVATASGKTIYHNCQHEGFYERTGDVRYGHDTKKQTKEATCPAFLRVGQINAKRRKNGN</sequence>
<dbReference type="RefSeq" id="XP_045100067.1">
    <property type="nucleotide sequence ID" value="XM_045243910.1"/>
</dbReference>
<protein>
    <submittedName>
        <fullName evidence="1">Protein CBG25978</fullName>
    </submittedName>
</protein>
<reference evidence="1 2" key="2">
    <citation type="journal article" date="2011" name="PLoS Genet.">
        <title>Caenorhabditis briggsae recombinant inbred line genotypes reveal inter-strain incompatibility and the evolution of recombination.</title>
        <authorList>
            <person name="Ross J.A."/>
            <person name="Koboldt D.C."/>
            <person name="Staisch J.E."/>
            <person name="Chamberlin H.M."/>
            <person name="Gupta B.P."/>
            <person name="Miller R.D."/>
            <person name="Baird S.E."/>
            <person name="Haag E.S."/>
        </authorList>
    </citation>
    <scope>NUCLEOTIDE SEQUENCE [LARGE SCALE GENOMIC DNA]</scope>
    <source>
        <strain evidence="1 2">AF16</strain>
    </source>
</reference>
<accession>B6IKS8</accession>
<dbReference type="InParanoid" id="B6IKS8"/>
<name>B6IKS8_CAEBR</name>
<evidence type="ECO:0000313" key="3">
    <source>
        <dbReference type="WormBase" id="CBG25978"/>
    </source>
</evidence>
<evidence type="ECO:0000313" key="1">
    <source>
        <dbReference type="EMBL" id="CAS00508.1"/>
    </source>
</evidence>
<dbReference type="KEGG" id="cbr:CBG_25978"/>
<dbReference type="HOGENOM" id="CLU_1836888_0_0_1"/>
<proteinExistence type="predicted"/>
<evidence type="ECO:0000313" key="2">
    <source>
        <dbReference type="Proteomes" id="UP000008549"/>
    </source>
</evidence>
<dbReference type="AlphaFoldDB" id="B6IKS8"/>
<dbReference type="GeneID" id="68917460"/>
<dbReference type="WormBase" id="CBG25978">
    <property type="protein sequence ID" value="CBP26526"/>
    <property type="gene ID" value="WBGene00087392"/>
</dbReference>
<dbReference type="Proteomes" id="UP000008549">
    <property type="component" value="Unassembled WGS sequence"/>
</dbReference>
<reference evidence="1 2" key="1">
    <citation type="journal article" date="2003" name="PLoS Biol.">
        <title>The genome sequence of Caenorhabditis briggsae: a platform for comparative genomics.</title>
        <authorList>
            <person name="Stein L.D."/>
            <person name="Bao Z."/>
            <person name="Blasiar D."/>
            <person name="Blumenthal T."/>
            <person name="Brent M.R."/>
            <person name="Chen N."/>
            <person name="Chinwalla A."/>
            <person name="Clarke L."/>
            <person name="Clee C."/>
            <person name="Coghlan A."/>
            <person name="Coulson A."/>
            <person name="D'Eustachio P."/>
            <person name="Fitch D.H."/>
            <person name="Fulton L.A."/>
            <person name="Fulton R.E."/>
            <person name="Griffiths-Jones S."/>
            <person name="Harris T.W."/>
            <person name="Hillier L.W."/>
            <person name="Kamath R."/>
            <person name="Kuwabara P.E."/>
            <person name="Mardis E.R."/>
            <person name="Marra M.A."/>
            <person name="Miner T.L."/>
            <person name="Minx P."/>
            <person name="Mullikin J.C."/>
            <person name="Plumb R.W."/>
            <person name="Rogers J."/>
            <person name="Schein J.E."/>
            <person name="Sohrmann M."/>
            <person name="Spieth J."/>
            <person name="Stajich J.E."/>
            <person name="Wei C."/>
            <person name="Willey D."/>
            <person name="Wilson R.K."/>
            <person name="Durbin R."/>
            <person name="Waterston R.H."/>
        </authorList>
    </citation>
    <scope>NUCLEOTIDE SEQUENCE [LARGE SCALE GENOMIC DNA]</scope>
    <source>
        <strain evidence="1 2">AF16</strain>
    </source>
</reference>
<dbReference type="CTD" id="68917460"/>